<dbReference type="PANTHER" id="PTHR11365">
    <property type="entry name" value="5-OXOPROLINASE RELATED"/>
    <property type="match status" value="1"/>
</dbReference>
<reference evidence="4 5" key="1">
    <citation type="submission" date="2017-12" db="EMBL/GenBank/DDBJ databases">
        <title>Genomes of bacteria within cyanobacterial aggregates.</title>
        <authorList>
            <person name="Cai H."/>
        </authorList>
    </citation>
    <scope>NUCLEOTIDE SEQUENCE [LARGE SCALE GENOMIC DNA]</scope>
    <source>
        <strain evidence="4 5">TH16</strain>
        <plasmid evidence="4 5">unnamed1</plasmid>
    </source>
</reference>
<dbReference type="InterPro" id="IPR045079">
    <property type="entry name" value="Oxoprolinase-like"/>
</dbReference>
<dbReference type="GO" id="GO:0005829">
    <property type="term" value="C:cytosol"/>
    <property type="evidence" value="ECO:0007669"/>
    <property type="project" value="TreeGrafter"/>
</dbReference>
<evidence type="ECO:0000259" key="3">
    <source>
        <dbReference type="Pfam" id="PF19278"/>
    </source>
</evidence>
<keyword evidence="5" id="KW-1185">Reference proteome</keyword>
<name>A0A2K9NJ75_9PROT</name>
<dbReference type="KEGG" id="ncb:C0V82_22360"/>
<evidence type="ECO:0000259" key="2">
    <source>
        <dbReference type="Pfam" id="PF05378"/>
    </source>
</evidence>
<dbReference type="Pfam" id="PF01968">
    <property type="entry name" value="Hydantoinase_A"/>
    <property type="match status" value="1"/>
</dbReference>
<dbReference type="SUPFAM" id="SSF53067">
    <property type="entry name" value="Actin-like ATPase domain"/>
    <property type="match status" value="1"/>
</dbReference>
<evidence type="ECO:0000259" key="1">
    <source>
        <dbReference type="Pfam" id="PF01968"/>
    </source>
</evidence>
<accession>A0A2K9NJ75</accession>
<evidence type="ECO:0000313" key="4">
    <source>
        <dbReference type="EMBL" id="AUN33138.1"/>
    </source>
</evidence>
<dbReference type="Pfam" id="PF05378">
    <property type="entry name" value="Hydant_A_N"/>
    <property type="match status" value="1"/>
</dbReference>
<geneLocation type="plasmid" evidence="4 5">
    <name>unnamed1</name>
</geneLocation>
<proteinExistence type="predicted"/>
<dbReference type="GO" id="GO:0017168">
    <property type="term" value="F:5-oxoprolinase (ATP-hydrolyzing) activity"/>
    <property type="evidence" value="ECO:0007669"/>
    <property type="project" value="TreeGrafter"/>
</dbReference>
<gene>
    <name evidence="4" type="ORF">C0V82_22360</name>
</gene>
<dbReference type="EMBL" id="CP025613">
    <property type="protein sequence ID" value="AUN33138.1"/>
    <property type="molecule type" value="Genomic_DNA"/>
</dbReference>
<sequence length="697" mass="73969">MSYIGTDIGGTFTDLVLLSDDGDIRIFKALTTPEDRTKGVLNAMNLAAEALGIAPAELVARLQYFSHGTTAATNAFIERKGARTGLLTTRGFEDTLRIQRAMGGWVGMAAHEISHFSVRRLPDPIVPRALTEGIVERVDYKGEIIVPLDEDAARASIRKLVADGVESIAISLLWSFRNMAHERRLAELVAEEAPGVFVTTSSSLVPIIGEYERASTTAINAYLGPVIHRYINGLERAIRGHGFEGPISIMESGGGVLPASEAAFQAANLLTSGPAGGVLASQKLGELLGFPNVLTADMGGTSFDVGLIVNGQPLLETVREEGRFHVALPSIKVTAIGAGGGSIARVCDGHMTVGPESAGSTPGPACYGRGGVEPTITDADVVLGIIDPKYFLGGKMRLDVEAAHKAVREHVAEPLGMGVAEAASGIREVANNQMADLLRRVTLRAGYDPRDFVLMAYGGAGATHAHQFAEAAGIATIIVPNTGPAHSAYGTVTGDRHRSFSLAIGQHAPARFRRASDHVDIAKINDSLNGLAARCVEALGDGVTIKRFIGMRFRQQVHEISVAVPDGALDAAGIDALVDRFEEQYERVYGKNTALRISGVEFSVVRVEGTSPVIKPVPRKVDGSNRTNKPIDAREVYFYGKGFLTAAIYRSEDIGPGQPVAGPCIIERPDTTIVVGPAQTAEMEPYGNIIIRTSQTV</sequence>
<dbReference type="InterPro" id="IPR002821">
    <property type="entry name" value="Hydantoinase_A"/>
</dbReference>
<keyword evidence="4" id="KW-0614">Plasmid</keyword>
<dbReference type="GO" id="GO:0006749">
    <property type="term" value="P:glutathione metabolic process"/>
    <property type="evidence" value="ECO:0007669"/>
    <property type="project" value="TreeGrafter"/>
</dbReference>
<organism evidence="4 5">
    <name type="scientific">Niveispirillum cyanobacteriorum</name>
    <dbReference type="NCBI Taxonomy" id="1612173"/>
    <lineage>
        <taxon>Bacteria</taxon>
        <taxon>Pseudomonadati</taxon>
        <taxon>Pseudomonadota</taxon>
        <taxon>Alphaproteobacteria</taxon>
        <taxon>Rhodospirillales</taxon>
        <taxon>Azospirillaceae</taxon>
        <taxon>Niveispirillum</taxon>
    </lineage>
</organism>
<dbReference type="Proteomes" id="UP000234752">
    <property type="component" value="Plasmid unnamed1"/>
</dbReference>
<dbReference type="AlphaFoldDB" id="A0A2K9NJ75"/>
<dbReference type="InterPro" id="IPR043129">
    <property type="entry name" value="ATPase_NBD"/>
</dbReference>
<feature type="domain" description="Hydantoinase/oxoprolinase N-terminal" evidence="2">
    <location>
        <begin position="4"/>
        <end position="192"/>
    </location>
</feature>
<protein>
    <submittedName>
        <fullName evidence="4">Hydantoinase</fullName>
    </submittedName>
</protein>
<feature type="domain" description="Hydantoinase A/oxoprolinase" evidence="1">
    <location>
        <begin position="213"/>
        <end position="493"/>
    </location>
</feature>
<dbReference type="Pfam" id="PF19278">
    <property type="entry name" value="Hydant_A_C"/>
    <property type="match status" value="1"/>
</dbReference>
<dbReference type="RefSeq" id="WP_102114658.1">
    <property type="nucleotide sequence ID" value="NZ_BMGN01000001.1"/>
</dbReference>
<evidence type="ECO:0000313" key="5">
    <source>
        <dbReference type="Proteomes" id="UP000234752"/>
    </source>
</evidence>
<dbReference type="PANTHER" id="PTHR11365:SF23">
    <property type="entry name" value="HYPOTHETICAL 5-OXOPROLINASE (EUROFUNG)-RELATED"/>
    <property type="match status" value="1"/>
</dbReference>
<feature type="domain" description="Acetophenone carboxylase-like C-terminal" evidence="3">
    <location>
        <begin position="541"/>
        <end position="682"/>
    </location>
</feature>
<dbReference type="OrthoDB" id="9759608at2"/>
<dbReference type="InterPro" id="IPR008040">
    <property type="entry name" value="Hydant_A_N"/>
</dbReference>
<dbReference type="InterPro" id="IPR049517">
    <property type="entry name" value="ACX-like_C"/>
</dbReference>